<feature type="chain" id="PRO_5029611732" evidence="5">
    <location>
        <begin position="21"/>
        <end position="223"/>
    </location>
</feature>
<organism evidence="6 7">
    <name type="scientific">Toxostoma redivivum</name>
    <name type="common">California thrasher</name>
    <dbReference type="NCBI Taxonomy" id="99882"/>
    <lineage>
        <taxon>Eukaryota</taxon>
        <taxon>Metazoa</taxon>
        <taxon>Chordata</taxon>
        <taxon>Craniata</taxon>
        <taxon>Vertebrata</taxon>
        <taxon>Euteleostomi</taxon>
        <taxon>Archelosauria</taxon>
        <taxon>Archosauria</taxon>
        <taxon>Dinosauria</taxon>
        <taxon>Saurischia</taxon>
        <taxon>Theropoda</taxon>
        <taxon>Coelurosauria</taxon>
        <taxon>Aves</taxon>
        <taxon>Neognathae</taxon>
        <taxon>Neoaves</taxon>
        <taxon>Telluraves</taxon>
        <taxon>Australaves</taxon>
        <taxon>Passeriformes</taxon>
        <taxon>Mimidae</taxon>
        <taxon>Toxostoma</taxon>
    </lineage>
</organism>
<dbReference type="PANTHER" id="PTHR11486">
    <property type="entry name" value="FIBROBLAST GROWTH FACTOR"/>
    <property type="match status" value="1"/>
</dbReference>
<keyword evidence="4" id="KW-0497">Mitogen</keyword>
<dbReference type="Pfam" id="PF00167">
    <property type="entry name" value="FGF"/>
    <property type="match status" value="1"/>
</dbReference>
<keyword evidence="7" id="KW-1185">Reference proteome</keyword>
<dbReference type="InterPro" id="IPR002209">
    <property type="entry name" value="Fibroblast_GF_fam"/>
</dbReference>
<dbReference type="Proteomes" id="UP000523146">
    <property type="component" value="Unassembled WGS sequence"/>
</dbReference>
<keyword evidence="5" id="KW-0732">Signal</keyword>
<sequence>MGLRPAALALLGLVAAAASALPLPLPDAGPHLNYGWGEPIRLRHLYTASKHGLFSCFLRIGADGRVDAAGSQSAQTQLAVLQVDLYLISTWLRTGRTKGQTRCLEAEAVLLQHVLYSTEDCSFEEEIRPDGYNVYKSKKHGISVSLSSAKQRQQFKGKDFLPLSHFLPMINTVPVESADFGEYGDYSQAFEPEVFSSPLETDSMDPFGITSKLSPVKSPSFQK</sequence>
<dbReference type="SMART" id="SM00442">
    <property type="entry name" value="FGF"/>
    <property type="match status" value="1"/>
</dbReference>
<protein>
    <submittedName>
        <fullName evidence="6">FGF19 factor</fullName>
    </submittedName>
</protein>
<dbReference type="EMBL" id="VXBI01011470">
    <property type="protein sequence ID" value="NWS90068.1"/>
    <property type="molecule type" value="Genomic_DNA"/>
</dbReference>
<evidence type="ECO:0000256" key="1">
    <source>
        <dbReference type="ARBA" id="ARBA00007936"/>
    </source>
</evidence>
<dbReference type="Gene3D" id="2.80.10.50">
    <property type="match status" value="1"/>
</dbReference>
<evidence type="ECO:0000313" key="6">
    <source>
        <dbReference type="EMBL" id="NWS90068.1"/>
    </source>
</evidence>
<dbReference type="GO" id="GO:0051781">
    <property type="term" value="P:positive regulation of cell division"/>
    <property type="evidence" value="ECO:0007669"/>
    <property type="project" value="UniProtKB-KW"/>
</dbReference>
<feature type="non-terminal residue" evidence="6">
    <location>
        <position position="223"/>
    </location>
</feature>
<feature type="signal peptide" evidence="5">
    <location>
        <begin position="1"/>
        <end position="20"/>
    </location>
</feature>
<dbReference type="GO" id="GO:0005576">
    <property type="term" value="C:extracellular region"/>
    <property type="evidence" value="ECO:0007669"/>
    <property type="project" value="InterPro"/>
</dbReference>
<evidence type="ECO:0000256" key="5">
    <source>
        <dbReference type="SAM" id="SignalP"/>
    </source>
</evidence>
<evidence type="ECO:0000256" key="2">
    <source>
        <dbReference type="ARBA" id="ARBA00022473"/>
    </source>
</evidence>
<dbReference type="SUPFAM" id="SSF50353">
    <property type="entry name" value="Cytokine"/>
    <property type="match status" value="1"/>
</dbReference>
<dbReference type="GO" id="GO:0030154">
    <property type="term" value="P:cell differentiation"/>
    <property type="evidence" value="ECO:0007669"/>
    <property type="project" value="UniProtKB-KW"/>
</dbReference>
<dbReference type="GO" id="GO:0008083">
    <property type="term" value="F:growth factor activity"/>
    <property type="evidence" value="ECO:0007669"/>
    <property type="project" value="InterPro"/>
</dbReference>
<dbReference type="AlphaFoldDB" id="A0A7K5J841"/>
<comment type="similarity">
    <text evidence="1">Belongs to the heparin-binding growth factors family.</text>
</comment>
<reference evidence="6 7" key="1">
    <citation type="submission" date="2019-09" db="EMBL/GenBank/DDBJ databases">
        <title>Bird 10,000 Genomes (B10K) Project - Family phase.</title>
        <authorList>
            <person name="Zhang G."/>
        </authorList>
    </citation>
    <scope>NUCLEOTIDE SEQUENCE [LARGE SCALE GENOMIC DNA]</scope>
    <source>
        <strain evidence="6">B10K-DU-002-15</strain>
        <tissue evidence="6">Muscle</tissue>
    </source>
</reference>
<dbReference type="InterPro" id="IPR035444">
    <property type="entry name" value="FGF15/19/21"/>
</dbReference>
<evidence type="ECO:0000256" key="3">
    <source>
        <dbReference type="ARBA" id="ARBA00022782"/>
    </source>
</evidence>
<accession>A0A7K5J841</accession>
<comment type="caution">
    <text evidence="6">The sequence shown here is derived from an EMBL/GenBank/DDBJ whole genome shotgun (WGS) entry which is preliminary data.</text>
</comment>
<dbReference type="GO" id="GO:0008543">
    <property type="term" value="P:fibroblast growth factor receptor signaling pathway"/>
    <property type="evidence" value="ECO:0007669"/>
    <property type="project" value="InterPro"/>
</dbReference>
<dbReference type="PIRSF" id="PIRSF037961">
    <property type="entry name" value="FGF-19_FGF-21"/>
    <property type="match status" value="1"/>
</dbReference>
<dbReference type="InterPro" id="IPR008996">
    <property type="entry name" value="IL1/FGF"/>
</dbReference>
<keyword evidence="2" id="KW-0217">Developmental protein</keyword>
<dbReference type="GO" id="GO:0005104">
    <property type="term" value="F:fibroblast growth factor receptor binding"/>
    <property type="evidence" value="ECO:0007669"/>
    <property type="project" value="InterPro"/>
</dbReference>
<keyword evidence="3" id="KW-0221">Differentiation</keyword>
<proteinExistence type="inferred from homology"/>
<gene>
    <name evidence="6" type="primary">Fgf19</name>
    <name evidence="6" type="ORF">TOXRED_R13098</name>
</gene>
<name>A0A7K5J841_TOXRE</name>
<evidence type="ECO:0000313" key="7">
    <source>
        <dbReference type="Proteomes" id="UP000523146"/>
    </source>
</evidence>
<evidence type="ECO:0000256" key="4">
    <source>
        <dbReference type="ARBA" id="ARBA00023246"/>
    </source>
</evidence>
<feature type="non-terminal residue" evidence="6">
    <location>
        <position position="1"/>
    </location>
</feature>